<accession>A0A8I2H1E5</accession>
<feature type="domain" description="Solute-binding protein family 3/N-terminal" evidence="1">
    <location>
        <begin position="26"/>
        <end position="263"/>
    </location>
</feature>
<dbReference type="SUPFAM" id="SSF53850">
    <property type="entry name" value="Periplasmic binding protein-like II"/>
    <property type="match status" value="1"/>
</dbReference>
<dbReference type="EMBL" id="CP137578">
    <property type="protein sequence ID" value="WOX30258.1"/>
    <property type="molecule type" value="Genomic_DNA"/>
</dbReference>
<dbReference type="RefSeq" id="WP_017218665.1">
    <property type="nucleotide sequence ID" value="NZ_CBCSDF010000001.1"/>
</dbReference>
<dbReference type="InterPro" id="IPR011972">
    <property type="entry name" value="CHP02285"/>
</dbReference>
<evidence type="ECO:0000313" key="5">
    <source>
        <dbReference type="Proteomes" id="UP001304419"/>
    </source>
</evidence>
<dbReference type="Pfam" id="PF00497">
    <property type="entry name" value="SBP_bac_3"/>
    <property type="match status" value="1"/>
</dbReference>
<name>A0A8I2H1E5_9GAMM</name>
<evidence type="ECO:0000313" key="3">
    <source>
        <dbReference type="EMBL" id="WOX30258.1"/>
    </source>
</evidence>
<dbReference type="Proteomes" id="UP000646877">
    <property type="component" value="Unassembled WGS sequence"/>
</dbReference>
<dbReference type="Gene3D" id="3.40.190.10">
    <property type="entry name" value="Periplasmic binding protein-like II"/>
    <property type="match status" value="2"/>
</dbReference>
<reference evidence="2" key="1">
    <citation type="submission" date="2019-10" db="EMBL/GenBank/DDBJ databases">
        <authorList>
            <person name="Paulsen S."/>
        </authorList>
    </citation>
    <scope>NUCLEOTIDE SEQUENCE</scope>
    <source>
        <strain evidence="2">LMG 19692</strain>
    </source>
</reference>
<evidence type="ECO:0000313" key="4">
    <source>
        <dbReference type="Proteomes" id="UP000646877"/>
    </source>
</evidence>
<evidence type="ECO:0000313" key="2">
    <source>
        <dbReference type="EMBL" id="NLR21371.1"/>
    </source>
</evidence>
<dbReference type="GeneID" id="98335584"/>
<protein>
    <submittedName>
        <fullName evidence="2">TIGR02285 family protein</fullName>
    </submittedName>
</protein>
<proteinExistence type="predicted"/>
<dbReference type="Proteomes" id="UP001304419">
    <property type="component" value="Chromosome 1"/>
</dbReference>
<sequence>MIKIILLLFIAFQSSFVFAKQITWIAIDFAPYYILSDDLEGQGRDELLIKLIQQQMPDYTFNYKVFPASRAIHELSNFNNQYCMISLYKTPERQRHIAFSDEYSTIGLSTSAALRKDVAQSLGITNSAIDLEKLVTEHGLTVGVAANRSFGHEIDALLASLPTKQVLVRPGRDTLESLTIMLLKKRVDVILGYPSEHHYHKLHVDKQDELTQVRLSIASQITAGYAGCNNNAIGKEQIAAISEALKQAHKNEQFRLAMSRWLPEQFQPQLASIFKN</sequence>
<evidence type="ECO:0000259" key="1">
    <source>
        <dbReference type="Pfam" id="PF00497"/>
    </source>
</evidence>
<dbReference type="InterPro" id="IPR001638">
    <property type="entry name" value="Solute-binding_3/MltF_N"/>
</dbReference>
<organism evidence="2 4">
    <name type="scientific">Pseudoalteromonas maricaloris</name>
    <dbReference type="NCBI Taxonomy" id="184924"/>
    <lineage>
        <taxon>Bacteria</taxon>
        <taxon>Pseudomonadati</taxon>
        <taxon>Pseudomonadota</taxon>
        <taxon>Gammaproteobacteria</taxon>
        <taxon>Alteromonadales</taxon>
        <taxon>Pseudoalteromonadaceae</taxon>
        <taxon>Pseudoalteromonas</taxon>
    </lineage>
</organism>
<keyword evidence="5" id="KW-1185">Reference proteome</keyword>
<reference evidence="3 5" key="2">
    <citation type="submission" date="2023-10" db="EMBL/GenBank/DDBJ databases">
        <title>To unveil natural product biosynthetic capacity in Pseudoalteromonas.</title>
        <authorList>
            <person name="Wang J."/>
        </authorList>
    </citation>
    <scope>NUCLEOTIDE SEQUENCE [LARGE SCALE GENOMIC DNA]</scope>
    <source>
        <strain evidence="3 5">DSM 15914</strain>
    </source>
</reference>
<dbReference type="AlphaFoldDB" id="A0A8I2H1E5"/>
<gene>
    <name evidence="2" type="ORF">F9Y85_08595</name>
    <name evidence="3" type="ORF">R5H13_08365</name>
</gene>
<dbReference type="EMBL" id="WEIA01000004">
    <property type="protein sequence ID" value="NLR21371.1"/>
    <property type="molecule type" value="Genomic_DNA"/>
</dbReference>
<dbReference type="NCBIfam" id="TIGR02285">
    <property type="entry name" value="TIGR02285 family protein"/>
    <property type="match status" value="1"/>
</dbReference>